<dbReference type="InterPro" id="IPR002893">
    <property type="entry name" value="Znf_MYND"/>
</dbReference>
<keyword evidence="7" id="KW-1185">Reference proteome</keyword>
<dbReference type="OrthoDB" id="3149405at2759"/>
<dbReference type="PROSITE" id="PS50865">
    <property type="entry name" value="ZF_MYND_2"/>
    <property type="match status" value="1"/>
</dbReference>
<keyword evidence="1" id="KW-0479">Metal-binding</keyword>
<sequence>MKTYSENEGMLAQLVALGVLRKTPLQELEHGLTVEVVLEETEVSYRCMKCARDGIMDVERPFELPGEPRLQRCSKCKVARYCNKTCQREDWDLHKQDCKLWDTRPWEAARLMENRRRAEITNFLDSAGFQSI</sequence>
<dbReference type="STRING" id="97359.A0A550C498"/>
<dbReference type="Proteomes" id="UP000320762">
    <property type="component" value="Unassembled WGS sequence"/>
</dbReference>
<organism evidence="6 7">
    <name type="scientific">Schizophyllum amplum</name>
    <dbReference type="NCBI Taxonomy" id="97359"/>
    <lineage>
        <taxon>Eukaryota</taxon>
        <taxon>Fungi</taxon>
        <taxon>Dikarya</taxon>
        <taxon>Basidiomycota</taxon>
        <taxon>Agaricomycotina</taxon>
        <taxon>Agaricomycetes</taxon>
        <taxon>Agaricomycetidae</taxon>
        <taxon>Agaricales</taxon>
        <taxon>Schizophyllaceae</taxon>
        <taxon>Schizophyllum</taxon>
    </lineage>
</organism>
<keyword evidence="3" id="KW-0862">Zinc</keyword>
<dbReference type="Pfam" id="PF01753">
    <property type="entry name" value="zf-MYND"/>
    <property type="match status" value="1"/>
</dbReference>
<evidence type="ECO:0000259" key="5">
    <source>
        <dbReference type="PROSITE" id="PS50865"/>
    </source>
</evidence>
<dbReference type="EMBL" id="VDMD01000027">
    <property type="protein sequence ID" value="TRM59580.1"/>
    <property type="molecule type" value="Genomic_DNA"/>
</dbReference>
<feature type="non-terminal residue" evidence="6">
    <location>
        <position position="132"/>
    </location>
</feature>
<comment type="caution">
    <text evidence="6">The sequence shown here is derived from an EMBL/GenBank/DDBJ whole genome shotgun (WGS) entry which is preliminary data.</text>
</comment>
<dbReference type="AlphaFoldDB" id="A0A550C498"/>
<evidence type="ECO:0000256" key="1">
    <source>
        <dbReference type="ARBA" id="ARBA00022723"/>
    </source>
</evidence>
<evidence type="ECO:0000256" key="4">
    <source>
        <dbReference type="PROSITE-ProRule" id="PRU00134"/>
    </source>
</evidence>
<protein>
    <recommendedName>
        <fullName evidence="5">MYND-type domain-containing protein</fullName>
    </recommendedName>
</protein>
<proteinExistence type="predicted"/>
<feature type="domain" description="MYND-type" evidence="5">
    <location>
        <begin position="47"/>
        <end position="98"/>
    </location>
</feature>
<accession>A0A550C498</accession>
<dbReference type="GO" id="GO:0008270">
    <property type="term" value="F:zinc ion binding"/>
    <property type="evidence" value="ECO:0007669"/>
    <property type="project" value="UniProtKB-KW"/>
</dbReference>
<evidence type="ECO:0000313" key="7">
    <source>
        <dbReference type="Proteomes" id="UP000320762"/>
    </source>
</evidence>
<dbReference type="Gene3D" id="6.10.140.2220">
    <property type="match status" value="1"/>
</dbReference>
<keyword evidence="2 4" id="KW-0863">Zinc-finger</keyword>
<reference evidence="6 7" key="1">
    <citation type="journal article" date="2019" name="New Phytol.">
        <title>Comparative genomics reveals unique wood-decay strategies and fruiting body development in the Schizophyllaceae.</title>
        <authorList>
            <person name="Almasi E."/>
            <person name="Sahu N."/>
            <person name="Krizsan K."/>
            <person name="Balint B."/>
            <person name="Kovacs G.M."/>
            <person name="Kiss B."/>
            <person name="Cseklye J."/>
            <person name="Drula E."/>
            <person name="Henrissat B."/>
            <person name="Nagy I."/>
            <person name="Chovatia M."/>
            <person name="Adam C."/>
            <person name="LaButti K."/>
            <person name="Lipzen A."/>
            <person name="Riley R."/>
            <person name="Grigoriev I.V."/>
            <person name="Nagy L.G."/>
        </authorList>
    </citation>
    <scope>NUCLEOTIDE SEQUENCE [LARGE SCALE GENOMIC DNA]</scope>
    <source>
        <strain evidence="6 7">NL-1724</strain>
    </source>
</reference>
<evidence type="ECO:0000256" key="2">
    <source>
        <dbReference type="ARBA" id="ARBA00022771"/>
    </source>
</evidence>
<evidence type="ECO:0000256" key="3">
    <source>
        <dbReference type="ARBA" id="ARBA00022833"/>
    </source>
</evidence>
<evidence type="ECO:0000313" key="6">
    <source>
        <dbReference type="EMBL" id="TRM59580.1"/>
    </source>
</evidence>
<gene>
    <name evidence="6" type="ORF">BD626DRAFT_436704</name>
</gene>
<dbReference type="SUPFAM" id="SSF144232">
    <property type="entry name" value="HIT/MYND zinc finger-like"/>
    <property type="match status" value="1"/>
</dbReference>
<name>A0A550C498_9AGAR</name>